<organism evidence="2 3">
    <name type="scientific">Devosia ureilytica</name>
    <dbReference type="NCBI Taxonomy" id="2952754"/>
    <lineage>
        <taxon>Bacteria</taxon>
        <taxon>Pseudomonadati</taxon>
        <taxon>Pseudomonadota</taxon>
        <taxon>Alphaproteobacteria</taxon>
        <taxon>Hyphomicrobiales</taxon>
        <taxon>Devosiaceae</taxon>
        <taxon>Devosia</taxon>
    </lineage>
</organism>
<accession>A0A9Q4AQH6</accession>
<evidence type="ECO:0000313" key="2">
    <source>
        <dbReference type="EMBL" id="MCP8888529.1"/>
    </source>
</evidence>
<sequence>MSIRLISAGAPDAAGKALFALEIDMPEDTKTYWRVPGETGLPTELDFSASTGIRGHDQLWPFPLREFSGGYLDYVYFGHTVLPIELNITDPAGTVDLEATLGICSDICVPAQARLTLPASEDHPDAVNALRIRQALADVPLAWDEGSEPAGTVRLLNDGSAIAVEIDSTRLDPASLIVAGGADGPVFGAPQKSPQANLVLLPIMGKTDNSALDGMEVELSFMTPMGAFEVSRTIEAGTDATVDALGQ</sequence>
<reference evidence="2" key="1">
    <citation type="submission" date="2022-06" db="EMBL/GenBank/DDBJ databases">
        <title>Devosia sp. XJ19-45 genome assembly.</title>
        <authorList>
            <person name="Li B."/>
            <person name="Cai M."/>
            <person name="Nie G."/>
            <person name="Li W."/>
        </authorList>
    </citation>
    <scope>NUCLEOTIDE SEQUENCE</scope>
    <source>
        <strain evidence="2">XJ19-45</strain>
    </source>
</reference>
<keyword evidence="3" id="KW-1185">Reference proteome</keyword>
<dbReference type="AlphaFoldDB" id="A0A9Q4AQH6"/>
<proteinExistence type="predicted"/>
<dbReference type="InterPro" id="IPR028250">
    <property type="entry name" value="DsbDN"/>
</dbReference>
<comment type="caution">
    <text evidence="2">The sequence shown here is derived from an EMBL/GenBank/DDBJ whole genome shotgun (WGS) entry which is preliminary data.</text>
</comment>
<evidence type="ECO:0000259" key="1">
    <source>
        <dbReference type="Pfam" id="PF11412"/>
    </source>
</evidence>
<dbReference type="Proteomes" id="UP001060275">
    <property type="component" value="Unassembled WGS sequence"/>
</dbReference>
<dbReference type="EMBL" id="JAMWDU010000006">
    <property type="protein sequence ID" value="MCP8888529.1"/>
    <property type="molecule type" value="Genomic_DNA"/>
</dbReference>
<feature type="domain" description="Thiol:disulfide interchange protein DsbD N-terminal" evidence="1">
    <location>
        <begin position="17"/>
        <end position="117"/>
    </location>
</feature>
<dbReference type="Pfam" id="PF11412">
    <property type="entry name" value="DsbD_N"/>
    <property type="match status" value="1"/>
</dbReference>
<name>A0A9Q4AQH6_9HYPH</name>
<gene>
    <name evidence="2" type="ORF">NF348_15550</name>
</gene>
<protein>
    <recommendedName>
        <fullName evidence="1">Thiol:disulfide interchange protein DsbD N-terminal domain-containing protein</fullName>
    </recommendedName>
</protein>
<dbReference type="RefSeq" id="WP_254675650.1">
    <property type="nucleotide sequence ID" value="NZ_JAMWDU010000006.1"/>
</dbReference>
<evidence type="ECO:0000313" key="3">
    <source>
        <dbReference type="Proteomes" id="UP001060275"/>
    </source>
</evidence>